<feature type="region of interest" description="Disordered" evidence="2">
    <location>
        <begin position="360"/>
        <end position="379"/>
    </location>
</feature>
<keyword evidence="6" id="KW-1185">Reference proteome</keyword>
<dbReference type="InterPro" id="IPR050316">
    <property type="entry name" value="Tyrosinase/Hemocyanin"/>
</dbReference>
<evidence type="ECO:0000313" key="5">
    <source>
        <dbReference type="EMBL" id="KAF2007260.1"/>
    </source>
</evidence>
<evidence type="ECO:0000256" key="2">
    <source>
        <dbReference type="SAM" id="MobiDB-lite"/>
    </source>
</evidence>
<dbReference type="PANTHER" id="PTHR11474:SF116">
    <property type="entry name" value="TYROSINASE"/>
    <property type="match status" value="1"/>
</dbReference>
<organism evidence="5 6">
    <name type="scientific">Amniculicola lignicola CBS 123094</name>
    <dbReference type="NCBI Taxonomy" id="1392246"/>
    <lineage>
        <taxon>Eukaryota</taxon>
        <taxon>Fungi</taxon>
        <taxon>Dikarya</taxon>
        <taxon>Ascomycota</taxon>
        <taxon>Pezizomycotina</taxon>
        <taxon>Dothideomycetes</taxon>
        <taxon>Pleosporomycetidae</taxon>
        <taxon>Pleosporales</taxon>
        <taxon>Amniculicolaceae</taxon>
        <taxon>Amniculicola</taxon>
    </lineage>
</organism>
<feature type="domain" description="Tyrosinase copper-binding" evidence="4">
    <location>
        <begin position="328"/>
        <end position="339"/>
    </location>
</feature>
<dbReference type="GO" id="GO:0016491">
    <property type="term" value="F:oxidoreductase activity"/>
    <property type="evidence" value="ECO:0007669"/>
    <property type="project" value="InterPro"/>
</dbReference>
<dbReference type="SUPFAM" id="SSF48056">
    <property type="entry name" value="Di-copper centre-containing domain"/>
    <property type="match status" value="1"/>
</dbReference>
<feature type="signal peptide" evidence="3">
    <location>
        <begin position="1"/>
        <end position="19"/>
    </location>
</feature>
<dbReference type="AlphaFoldDB" id="A0A6A5WZS6"/>
<dbReference type="EMBL" id="ML977557">
    <property type="protein sequence ID" value="KAF2007260.1"/>
    <property type="molecule type" value="Genomic_DNA"/>
</dbReference>
<dbReference type="Gene3D" id="1.10.1280.10">
    <property type="entry name" value="Di-copper center containing domain from catechol oxidase"/>
    <property type="match status" value="1"/>
</dbReference>
<dbReference type="InterPro" id="IPR002227">
    <property type="entry name" value="Tyrosinase_Cu-bd"/>
</dbReference>
<name>A0A6A5WZS6_9PLEO</name>
<keyword evidence="3" id="KW-0732">Signal</keyword>
<dbReference type="Proteomes" id="UP000799779">
    <property type="component" value="Unassembled WGS sequence"/>
</dbReference>
<dbReference type="Pfam" id="PF00264">
    <property type="entry name" value="Tyrosinase"/>
    <property type="match status" value="1"/>
</dbReference>
<dbReference type="PROSITE" id="PS00498">
    <property type="entry name" value="TYROSINASE_2"/>
    <property type="match status" value="1"/>
</dbReference>
<evidence type="ECO:0000256" key="1">
    <source>
        <dbReference type="ARBA" id="ARBA00022723"/>
    </source>
</evidence>
<sequence length="408" mass="44358">MRFAIPIVLSLLAGTLSIALPQELTTTAIPVAASSDVDEATDQLAQLSEFAKEQVNAVLEHSKNKRGGCTLSKLSIRKEWGSLTNTQRKAYTDAVLCLQAKPPQTPTSLIPGARSRFDDWVGSHILRTPFIHYTGNFLAWHRYYIWTYEQALRNECGYTGYQPYWDWAKTAATGLDTSPIFDGSAYSMGSNGAPIAGQGNIVLQFGDLPPIVLPSGSGGGCVTSGPFKDMEVTLGPVALALTDGTTVGNGDGLSYNPRCLKRDLTRAINQRYANATSVVKLILTSPDIWQFQMTMQGNPGTDEIGVHGGGHYTIGGDPGRDAFISPGDPAFYLHHGMIDRVWWIWQMLDRETRTGADGISGTETLLNFPPSENTTMDTPVTMGYAGGPDLPMRDLMDTTKGPFCYIYL</sequence>
<dbReference type="InterPro" id="IPR008922">
    <property type="entry name" value="Di-copper_centre_dom_sf"/>
</dbReference>
<gene>
    <name evidence="5" type="ORF">P154DRAFT_479982</name>
</gene>
<feature type="compositionally biased region" description="Polar residues" evidence="2">
    <location>
        <begin position="361"/>
        <end position="378"/>
    </location>
</feature>
<protein>
    <submittedName>
        <fullName evidence="5">Di-copper centre-containing protein</fullName>
    </submittedName>
</protein>
<evidence type="ECO:0000256" key="3">
    <source>
        <dbReference type="SAM" id="SignalP"/>
    </source>
</evidence>
<proteinExistence type="predicted"/>
<dbReference type="GO" id="GO:0046872">
    <property type="term" value="F:metal ion binding"/>
    <property type="evidence" value="ECO:0007669"/>
    <property type="project" value="UniProtKB-KW"/>
</dbReference>
<reference evidence="5" key="1">
    <citation type="journal article" date="2020" name="Stud. Mycol.">
        <title>101 Dothideomycetes genomes: a test case for predicting lifestyles and emergence of pathogens.</title>
        <authorList>
            <person name="Haridas S."/>
            <person name="Albert R."/>
            <person name="Binder M."/>
            <person name="Bloem J."/>
            <person name="Labutti K."/>
            <person name="Salamov A."/>
            <person name="Andreopoulos B."/>
            <person name="Baker S."/>
            <person name="Barry K."/>
            <person name="Bills G."/>
            <person name="Bluhm B."/>
            <person name="Cannon C."/>
            <person name="Castanera R."/>
            <person name="Culley D."/>
            <person name="Daum C."/>
            <person name="Ezra D."/>
            <person name="Gonzalez J."/>
            <person name="Henrissat B."/>
            <person name="Kuo A."/>
            <person name="Liang C."/>
            <person name="Lipzen A."/>
            <person name="Lutzoni F."/>
            <person name="Magnuson J."/>
            <person name="Mondo S."/>
            <person name="Nolan M."/>
            <person name="Ohm R."/>
            <person name="Pangilinan J."/>
            <person name="Park H.-J."/>
            <person name="Ramirez L."/>
            <person name="Alfaro M."/>
            <person name="Sun H."/>
            <person name="Tritt A."/>
            <person name="Yoshinaga Y."/>
            <person name="Zwiers L.-H."/>
            <person name="Turgeon B."/>
            <person name="Goodwin S."/>
            <person name="Spatafora J."/>
            <person name="Crous P."/>
            <person name="Grigoriev I."/>
        </authorList>
    </citation>
    <scope>NUCLEOTIDE SEQUENCE</scope>
    <source>
        <strain evidence="5">CBS 123094</strain>
    </source>
</reference>
<dbReference type="PANTHER" id="PTHR11474">
    <property type="entry name" value="TYROSINASE FAMILY MEMBER"/>
    <property type="match status" value="1"/>
</dbReference>
<evidence type="ECO:0000259" key="4">
    <source>
        <dbReference type="PROSITE" id="PS00498"/>
    </source>
</evidence>
<keyword evidence="1" id="KW-0479">Metal-binding</keyword>
<accession>A0A6A5WZS6</accession>
<dbReference type="PRINTS" id="PR00092">
    <property type="entry name" value="TYROSINASE"/>
</dbReference>
<dbReference type="OrthoDB" id="6132182at2759"/>
<feature type="chain" id="PRO_5025417285" evidence="3">
    <location>
        <begin position="20"/>
        <end position="408"/>
    </location>
</feature>
<evidence type="ECO:0000313" key="6">
    <source>
        <dbReference type="Proteomes" id="UP000799779"/>
    </source>
</evidence>